<accession>A0A133U779</accession>
<dbReference type="PANTHER" id="PTHR10920:SF13">
    <property type="entry name" value="PRE-RRNA 2'-O-RIBOSE RNA METHYLTRANSFERASE FTSJ3"/>
    <property type="match status" value="1"/>
</dbReference>
<feature type="binding site" evidence="5">
    <location>
        <position position="57"/>
    </location>
    <ligand>
        <name>S-adenosyl-L-methionine</name>
        <dbReference type="ChEBI" id="CHEBI:59789"/>
    </ligand>
</feature>
<comment type="subcellular location">
    <subcellularLocation>
        <location evidence="5">Cytoplasm</location>
    </subcellularLocation>
</comment>
<dbReference type="HAMAP" id="MF_01547">
    <property type="entry name" value="RNA_methyltr_E"/>
    <property type="match status" value="1"/>
</dbReference>
<dbReference type="PANTHER" id="PTHR10920">
    <property type="entry name" value="RIBOSOMAL RNA METHYLTRANSFERASE"/>
    <property type="match status" value="1"/>
</dbReference>
<comment type="catalytic activity">
    <reaction evidence="5">
        <text>uridine(2552) in 23S rRNA + S-adenosyl-L-methionine = 2'-O-methyluridine(2552) in 23S rRNA + S-adenosyl-L-homocysteine + H(+)</text>
        <dbReference type="Rhea" id="RHEA:42720"/>
        <dbReference type="Rhea" id="RHEA-COMP:10202"/>
        <dbReference type="Rhea" id="RHEA-COMP:10203"/>
        <dbReference type="ChEBI" id="CHEBI:15378"/>
        <dbReference type="ChEBI" id="CHEBI:57856"/>
        <dbReference type="ChEBI" id="CHEBI:59789"/>
        <dbReference type="ChEBI" id="CHEBI:65315"/>
        <dbReference type="ChEBI" id="CHEBI:74478"/>
        <dbReference type="EC" id="2.1.1.166"/>
    </reaction>
</comment>
<dbReference type="GO" id="GO:0005737">
    <property type="term" value="C:cytoplasm"/>
    <property type="evidence" value="ECO:0007669"/>
    <property type="project" value="UniProtKB-SubCell"/>
</dbReference>
<dbReference type="Gene3D" id="3.40.50.150">
    <property type="entry name" value="Vaccinia Virus protein VP39"/>
    <property type="match status" value="1"/>
</dbReference>
<feature type="binding site" evidence="5">
    <location>
        <position position="55"/>
    </location>
    <ligand>
        <name>S-adenosyl-L-methionine</name>
        <dbReference type="ChEBI" id="CHEBI:59789"/>
    </ligand>
</feature>
<feature type="domain" description="Ribosomal RNA methyltransferase FtsJ" evidence="7">
    <location>
        <begin position="23"/>
        <end position="200"/>
    </location>
</feature>
<evidence type="ECO:0000256" key="2">
    <source>
        <dbReference type="ARBA" id="ARBA00022603"/>
    </source>
</evidence>
<keyword evidence="3 5" id="KW-0808">Transferase</keyword>
<evidence type="ECO:0000256" key="4">
    <source>
        <dbReference type="ARBA" id="ARBA00022691"/>
    </source>
</evidence>
<dbReference type="InterPro" id="IPR002877">
    <property type="entry name" value="RNA_MeTrfase_FtsJ_dom"/>
</dbReference>
<dbReference type="AlphaFoldDB" id="A0A133U779"/>
<gene>
    <name evidence="5" type="primary">rlmE</name>
    <name evidence="8" type="ORF">AKJ57_04500</name>
</gene>
<keyword evidence="9" id="KW-1185">Reference proteome</keyword>
<evidence type="ECO:0000256" key="1">
    <source>
        <dbReference type="ARBA" id="ARBA00022552"/>
    </source>
</evidence>
<name>A0A133U779_9EURY</name>
<keyword evidence="5" id="KW-0963">Cytoplasm</keyword>
<evidence type="ECO:0000259" key="7">
    <source>
        <dbReference type="Pfam" id="PF01728"/>
    </source>
</evidence>
<dbReference type="InterPro" id="IPR029063">
    <property type="entry name" value="SAM-dependent_MTases_sf"/>
</dbReference>
<dbReference type="PATRIC" id="fig|1698259.3.peg.1217"/>
<dbReference type="Pfam" id="PF01728">
    <property type="entry name" value="FtsJ"/>
    <property type="match status" value="1"/>
</dbReference>
<evidence type="ECO:0000256" key="5">
    <source>
        <dbReference type="HAMAP-Rule" id="MF_01547"/>
    </source>
</evidence>
<feature type="active site" description="Proton acceptor" evidence="5 6">
    <location>
        <position position="157"/>
    </location>
</feature>
<dbReference type="InterPro" id="IPR015507">
    <property type="entry name" value="rRNA-MeTfrase_E"/>
</dbReference>
<dbReference type="EC" id="2.1.1.166" evidence="5"/>
<dbReference type="PIRSF" id="PIRSF005461">
    <property type="entry name" value="23S_rRNA_mtase"/>
    <property type="match status" value="1"/>
</dbReference>
<proteinExistence type="inferred from homology"/>
<reference evidence="8 9" key="1">
    <citation type="journal article" date="2016" name="Sci. Rep.">
        <title>Metabolic traits of an uncultured archaeal lineage -MSBL1- from brine pools of the Red Sea.</title>
        <authorList>
            <person name="Mwirichia R."/>
            <person name="Alam I."/>
            <person name="Rashid M."/>
            <person name="Vinu M."/>
            <person name="Ba-Alawi W."/>
            <person name="Anthony Kamau A."/>
            <person name="Kamanda Ngugi D."/>
            <person name="Goker M."/>
            <person name="Klenk H.P."/>
            <person name="Bajic V."/>
            <person name="Stingl U."/>
        </authorList>
    </citation>
    <scope>NUCLEOTIDE SEQUENCE [LARGE SCALE GENOMIC DNA]</scope>
    <source>
        <strain evidence="8">SCGC-AAA259A05</strain>
    </source>
</reference>
<sequence length="203" mass="23180">MGKRWQKKRKNEHYYKKAKKEGYRSRAAYKLKQLDEKYGLLRENDVTVDLGAAPGGWLQVVREKVGREGFVLGVDLEPIEKLDYENVETIRADITEEGTEDLILKNLPRKPDVILSDASPNISGVWEVDHARSVELGRSALSLARELLGREGNVLIKVFQGKFFEKLKEEAREDFDFLKASKPKASRKRSAEIYTIGKGFIPN</sequence>
<feature type="binding site" evidence="5">
    <location>
        <position position="93"/>
    </location>
    <ligand>
        <name>S-adenosyl-L-methionine</name>
        <dbReference type="ChEBI" id="CHEBI:59789"/>
    </ligand>
</feature>
<comment type="caution">
    <text evidence="8">The sequence shown here is derived from an EMBL/GenBank/DDBJ whole genome shotgun (WGS) entry which is preliminary data.</text>
</comment>
<feature type="binding site" evidence="5">
    <location>
        <position position="117"/>
    </location>
    <ligand>
        <name>S-adenosyl-L-methionine</name>
        <dbReference type="ChEBI" id="CHEBI:59789"/>
    </ligand>
</feature>
<protein>
    <recommendedName>
        <fullName evidence="5">Ribosomal RNA large subunit methyltransferase E</fullName>
        <ecNumber evidence="5">2.1.1.166</ecNumber>
    </recommendedName>
    <alternativeName>
        <fullName evidence="5">23S rRNA Um2552 methyltransferase</fullName>
    </alternativeName>
    <alternativeName>
        <fullName evidence="5">rRNA (uridine-2'-O-)-methyltransferase</fullName>
    </alternativeName>
</protein>
<dbReference type="Proteomes" id="UP000070163">
    <property type="component" value="Unassembled WGS sequence"/>
</dbReference>
<comment type="function">
    <text evidence="5">Specifically methylates the uridine in position 2552 of 23S rRNA at the 2'-O position of the ribose in the fully assembled 50S ribosomal subunit.</text>
</comment>
<dbReference type="InterPro" id="IPR050082">
    <property type="entry name" value="RNA_methyltr_RlmE"/>
</dbReference>
<evidence type="ECO:0000256" key="3">
    <source>
        <dbReference type="ARBA" id="ARBA00022679"/>
    </source>
</evidence>
<keyword evidence="4 5" id="KW-0949">S-adenosyl-L-methionine</keyword>
<dbReference type="GO" id="GO:0008650">
    <property type="term" value="F:rRNA (uridine-2'-O-)-methyltransferase activity"/>
    <property type="evidence" value="ECO:0007669"/>
    <property type="project" value="UniProtKB-UniRule"/>
</dbReference>
<dbReference type="SUPFAM" id="SSF53335">
    <property type="entry name" value="S-adenosyl-L-methionine-dependent methyltransferases"/>
    <property type="match status" value="1"/>
</dbReference>
<dbReference type="EMBL" id="LHXJ01000056">
    <property type="protein sequence ID" value="KXA90054.1"/>
    <property type="molecule type" value="Genomic_DNA"/>
</dbReference>
<feature type="binding site" evidence="5">
    <location>
        <position position="75"/>
    </location>
    <ligand>
        <name>S-adenosyl-L-methionine</name>
        <dbReference type="ChEBI" id="CHEBI:59789"/>
    </ligand>
</feature>
<comment type="similarity">
    <text evidence="5">Belongs to the class I-like SAM-binding methyltransferase superfamily. RNA methyltransferase RlmE family.</text>
</comment>
<evidence type="ECO:0000313" key="9">
    <source>
        <dbReference type="Proteomes" id="UP000070163"/>
    </source>
</evidence>
<evidence type="ECO:0000313" key="8">
    <source>
        <dbReference type="EMBL" id="KXA90054.1"/>
    </source>
</evidence>
<organism evidence="8 9">
    <name type="scientific">candidate division MSBL1 archaeon SCGC-AAA259A05</name>
    <dbReference type="NCBI Taxonomy" id="1698259"/>
    <lineage>
        <taxon>Archaea</taxon>
        <taxon>Methanobacteriati</taxon>
        <taxon>Methanobacteriota</taxon>
        <taxon>candidate division MSBL1</taxon>
    </lineage>
</organism>
<keyword evidence="2 5" id="KW-0489">Methyltransferase</keyword>
<keyword evidence="1 5" id="KW-0698">rRNA processing</keyword>
<evidence type="ECO:0000256" key="6">
    <source>
        <dbReference type="PIRSR" id="PIRSR005461-1"/>
    </source>
</evidence>